<feature type="region of interest" description="Disordered" evidence="1">
    <location>
        <begin position="53"/>
        <end position="78"/>
    </location>
</feature>
<feature type="region of interest" description="Disordered" evidence="1">
    <location>
        <begin position="421"/>
        <end position="498"/>
    </location>
</feature>
<reference evidence="3" key="3">
    <citation type="journal article" date="2022" name="bioRxiv">
        <title>A global pangenome for the wheat fungal pathogen Pyrenophora tritici-repentis and prediction of effector protein structural homology.</title>
        <authorList>
            <person name="Moolhuijzen P."/>
            <person name="See P.T."/>
            <person name="Shi G."/>
            <person name="Powell H.R."/>
            <person name="Cockram J."/>
            <person name="Jorgensen L.N."/>
            <person name="Benslimane H."/>
            <person name="Strelkov S.E."/>
            <person name="Turner J."/>
            <person name="Liu Z."/>
            <person name="Moffat C.S."/>
        </authorList>
    </citation>
    <scope>NUCLEOTIDE SEQUENCE</scope>
    <source>
        <strain evidence="3">86-124</strain>
    </source>
</reference>
<evidence type="ECO:0000313" key="4">
    <source>
        <dbReference type="Proteomes" id="UP000245464"/>
    </source>
</evidence>
<dbReference type="OrthoDB" id="5404323at2759"/>
<feature type="compositionally biased region" description="Basic and acidic residues" evidence="1">
    <location>
        <begin position="632"/>
        <end position="657"/>
    </location>
</feature>
<dbReference type="Proteomes" id="UP000245464">
    <property type="component" value="Chromosome 2"/>
</dbReference>
<feature type="compositionally biased region" description="Polar residues" evidence="1">
    <location>
        <begin position="275"/>
        <end position="291"/>
    </location>
</feature>
<dbReference type="Proteomes" id="UP000249757">
    <property type="component" value="Unassembled WGS sequence"/>
</dbReference>
<reference evidence="2" key="1">
    <citation type="journal article" date="2018" name="BMC Genomics">
        <title>Comparative genomics of the wheat fungal pathogen Pyrenophora tritici-repentis reveals chromosomal variations and genome plasticity.</title>
        <authorList>
            <person name="Moolhuijzen P."/>
            <person name="See P.T."/>
            <person name="Hane J.K."/>
            <person name="Shi G."/>
            <person name="Liu Z."/>
            <person name="Oliver R.P."/>
            <person name="Moffat C.S."/>
        </authorList>
    </citation>
    <scope>NUCLEOTIDE SEQUENCE [LARGE SCALE GENOMIC DNA]</scope>
    <source>
        <strain evidence="2">M4</strain>
    </source>
</reference>
<reference evidence="5" key="4">
    <citation type="journal article" date="2022" name="Microb. Genom.">
        <title>A global pangenome for the wheat fungal pathogen Pyrenophora tritici-repentis and prediction of effector protein structural homology.</title>
        <authorList>
            <person name="Moolhuijzen P.M."/>
            <person name="See P.T."/>
            <person name="Shi G."/>
            <person name="Powell H.R."/>
            <person name="Cockram J."/>
            <person name="Jorgensen L.N."/>
            <person name="Benslimane H."/>
            <person name="Strelkov S.E."/>
            <person name="Turner J."/>
            <person name="Liu Z."/>
            <person name="Moffat C.S."/>
        </authorList>
    </citation>
    <scope>NUCLEOTIDE SEQUENCE [LARGE SCALE GENOMIC DNA]</scope>
</reference>
<sequence>MLLLDMIAADAASKHGLQPSPPRTVSPTSNASFFQMPMSILGSVLRAQCPSQSPATVTSTLSNPTKTNDLDASTPGKDSIKTAQHEAITALAPQRSLSWASDAESEKPRKRTPRSRTCYNLARPVHTRSKLHTRPKVLLQLHQIIASQRPRPAFEVIPCSLLPHGTTRRLARTFNTKEKLGPHDLLIAKAEAYNSQDSDEKSDDDRFGPRDVIGIISSKKCEKDLIETTEIFMDLGMSRWTVTQMPNGSYEFNSTDEHGLPLKARWVLKPANVRRTSSITKGSPPSPTASQAPDDRKFTFSTMSTNSRRHPIIATMTRNRIDVMDTYAVPTGTSAPTSTFASYTQSPTTESSYIEVDTFMDNLTAKLPIVTDDALRHFILISGVWVATREFTADPPSQSSTPVLGSNAIFRSPSVRTVSMSALECPRSPSPTSTSDENRRSFPRMFRPSMEKLPRRASFKDIPASPTSAKPMTPAVPATKTRPSRANSTGTARHSLTGSLRKKHGVAFEDQTLVEERRIKPSVELLRIKELTLAAPIERPSVESTRFPLAVIPSNIVIAPSSEESGPPTPLLSSPFPSPSVVDTDRSRNTKSTFAPVTTTGLWDSGVTEGHGLKKRATSMFVLNEKKRKQEKKMGSERSRSKSSKTRDRDDSTEGMKIKRASHILRFKLRLRDLFRKNRA</sequence>
<evidence type="ECO:0000313" key="3">
    <source>
        <dbReference type="EMBL" id="KAI1518692.1"/>
    </source>
</evidence>
<feature type="compositionally biased region" description="Polar residues" evidence="1">
    <location>
        <begin position="53"/>
        <end position="71"/>
    </location>
</feature>
<proteinExistence type="predicted"/>
<feature type="region of interest" description="Disordered" evidence="1">
    <location>
        <begin position="94"/>
        <end position="115"/>
    </location>
</feature>
<feature type="region of interest" description="Disordered" evidence="1">
    <location>
        <begin position="561"/>
        <end position="592"/>
    </location>
</feature>
<gene>
    <name evidence="3" type="ORF">Ptr86124_001820</name>
    <name evidence="2" type="ORF">PtrM4_062450</name>
</gene>
<feature type="compositionally biased region" description="Low complexity" evidence="1">
    <location>
        <begin position="561"/>
        <end position="575"/>
    </location>
</feature>
<organism evidence="2 4">
    <name type="scientific">Pyrenophora tritici-repentis</name>
    <dbReference type="NCBI Taxonomy" id="45151"/>
    <lineage>
        <taxon>Eukaryota</taxon>
        <taxon>Fungi</taxon>
        <taxon>Dikarya</taxon>
        <taxon>Ascomycota</taxon>
        <taxon>Pezizomycotina</taxon>
        <taxon>Dothideomycetes</taxon>
        <taxon>Pleosporomycetidae</taxon>
        <taxon>Pleosporales</taxon>
        <taxon>Pleosporineae</taxon>
        <taxon>Pleosporaceae</taxon>
        <taxon>Pyrenophora</taxon>
    </lineage>
</organism>
<evidence type="ECO:0000256" key="1">
    <source>
        <dbReference type="SAM" id="MobiDB-lite"/>
    </source>
</evidence>
<evidence type="ECO:0000313" key="5">
    <source>
        <dbReference type="Proteomes" id="UP000249757"/>
    </source>
</evidence>
<feature type="region of interest" description="Disordered" evidence="1">
    <location>
        <begin position="275"/>
        <end position="296"/>
    </location>
</feature>
<comment type="caution">
    <text evidence="2">The sequence shown here is derived from an EMBL/GenBank/DDBJ whole genome shotgun (WGS) entry which is preliminary data.</text>
</comment>
<dbReference type="AlphaFoldDB" id="A0A2W1HN49"/>
<evidence type="ECO:0000313" key="2">
    <source>
        <dbReference type="EMBL" id="KAF7574621.1"/>
    </source>
</evidence>
<keyword evidence="5" id="KW-1185">Reference proteome</keyword>
<feature type="compositionally biased region" description="Polar residues" evidence="1">
    <location>
        <begin position="484"/>
        <end position="498"/>
    </location>
</feature>
<reference evidence="3" key="2">
    <citation type="submission" date="2021-05" db="EMBL/GenBank/DDBJ databases">
        <authorList>
            <person name="Moolhuijzen P.M."/>
            <person name="Moffat C.S."/>
        </authorList>
    </citation>
    <scope>NUCLEOTIDE SEQUENCE</scope>
    <source>
        <strain evidence="3">86-124</strain>
    </source>
</reference>
<accession>A0A2W1HN49</accession>
<dbReference type="EMBL" id="NRDI02000002">
    <property type="protein sequence ID" value="KAI1518692.1"/>
    <property type="molecule type" value="Genomic_DNA"/>
</dbReference>
<feature type="region of interest" description="Disordered" evidence="1">
    <location>
        <begin position="621"/>
        <end position="658"/>
    </location>
</feature>
<dbReference type="EMBL" id="NQIK02000002">
    <property type="protein sequence ID" value="KAF7574621.1"/>
    <property type="molecule type" value="Genomic_DNA"/>
</dbReference>
<protein>
    <submittedName>
        <fullName evidence="2">Uncharacterized protein</fullName>
    </submittedName>
</protein>
<name>A0A2W1HN49_9PLEO</name>